<evidence type="ECO:0000313" key="2">
    <source>
        <dbReference type="EMBL" id="CAI9091331.1"/>
    </source>
</evidence>
<accession>A0AAV1C6S1</accession>
<reference evidence="2" key="1">
    <citation type="submission" date="2023-03" db="EMBL/GenBank/DDBJ databases">
        <authorList>
            <person name="Julca I."/>
        </authorList>
    </citation>
    <scope>NUCLEOTIDE SEQUENCE</scope>
</reference>
<feature type="region of interest" description="Disordered" evidence="1">
    <location>
        <begin position="130"/>
        <end position="163"/>
    </location>
</feature>
<sequence>MDSQNELLKSSVEELDLLRGAGSFRVSAKRDLNQKVSNQEGSFQEQAKKLSEILGLNTARRLDSNVEAQGEKAEIGKAWSNFDVKKLRKGGVPLDYVEPVESEGRLVAMVQQPEGNVLDMDSEEIEDIGMTHESDKGKQPTGMNEQGSQECNARCGNPLDPGI</sequence>
<feature type="compositionally biased region" description="Polar residues" evidence="1">
    <location>
        <begin position="141"/>
        <end position="151"/>
    </location>
</feature>
<organism evidence="2 3">
    <name type="scientific">Oldenlandia corymbosa var. corymbosa</name>
    <dbReference type="NCBI Taxonomy" id="529605"/>
    <lineage>
        <taxon>Eukaryota</taxon>
        <taxon>Viridiplantae</taxon>
        <taxon>Streptophyta</taxon>
        <taxon>Embryophyta</taxon>
        <taxon>Tracheophyta</taxon>
        <taxon>Spermatophyta</taxon>
        <taxon>Magnoliopsida</taxon>
        <taxon>eudicotyledons</taxon>
        <taxon>Gunneridae</taxon>
        <taxon>Pentapetalae</taxon>
        <taxon>asterids</taxon>
        <taxon>lamiids</taxon>
        <taxon>Gentianales</taxon>
        <taxon>Rubiaceae</taxon>
        <taxon>Rubioideae</taxon>
        <taxon>Spermacoceae</taxon>
        <taxon>Hedyotis-Oldenlandia complex</taxon>
        <taxon>Oldenlandia</taxon>
    </lineage>
</organism>
<dbReference type="EMBL" id="OX459118">
    <property type="protein sequence ID" value="CAI9091331.1"/>
    <property type="molecule type" value="Genomic_DNA"/>
</dbReference>
<name>A0AAV1C6S1_OLDCO</name>
<keyword evidence="3" id="KW-1185">Reference proteome</keyword>
<dbReference type="AlphaFoldDB" id="A0AAV1C6S1"/>
<proteinExistence type="predicted"/>
<protein>
    <submittedName>
        <fullName evidence="2">OLC1v1026335C1</fullName>
    </submittedName>
</protein>
<evidence type="ECO:0000313" key="3">
    <source>
        <dbReference type="Proteomes" id="UP001161247"/>
    </source>
</evidence>
<dbReference type="Proteomes" id="UP001161247">
    <property type="component" value="Chromosome 1"/>
</dbReference>
<evidence type="ECO:0000256" key="1">
    <source>
        <dbReference type="SAM" id="MobiDB-lite"/>
    </source>
</evidence>
<gene>
    <name evidence="2" type="ORF">OLC1_LOCUS3282</name>
</gene>